<dbReference type="InParanoid" id="A2E407"/>
<comment type="similarity">
    <text evidence="1 4">Belongs to the heat shock protein 70 family.</text>
</comment>
<dbReference type="InterPro" id="IPR029047">
    <property type="entry name" value="HSP70_peptide-bd_sf"/>
</dbReference>
<reference evidence="7" key="2">
    <citation type="journal article" date="2007" name="Science">
        <title>Draft genome sequence of the sexually transmitted pathogen Trichomonas vaginalis.</title>
        <authorList>
            <person name="Carlton J.M."/>
            <person name="Hirt R.P."/>
            <person name="Silva J.C."/>
            <person name="Delcher A.L."/>
            <person name="Schatz M."/>
            <person name="Zhao Q."/>
            <person name="Wortman J.R."/>
            <person name="Bidwell S.L."/>
            <person name="Alsmark U.C.M."/>
            <person name="Besteiro S."/>
            <person name="Sicheritz-Ponten T."/>
            <person name="Noel C.J."/>
            <person name="Dacks J.B."/>
            <person name="Foster P.G."/>
            <person name="Simillion C."/>
            <person name="Van de Peer Y."/>
            <person name="Miranda-Saavedra D."/>
            <person name="Barton G.J."/>
            <person name="Westrop G.D."/>
            <person name="Mueller S."/>
            <person name="Dessi D."/>
            <person name="Fiori P.L."/>
            <person name="Ren Q."/>
            <person name="Paulsen I."/>
            <person name="Zhang H."/>
            <person name="Bastida-Corcuera F.D."/>
            <person name="Simoes-Barbosa A."/>
            <person name="Brown M.T."/>
            <person name="Hayes R.D."/>
            <person name="Mukherjee M."/>
            <person name="Okumura C.Y."/>
            <person name="Schneider R."/>
            <person name="Smith A.J."/>
            <person name="Vanacova S."/>
            <person name="Villalvazo M."/>
            <person name="Haas B.J."/>
            <person name="Pertea M."/>
            <person name="Feldblyum T.V."/>
            <person name="Utterback T.R."/>
            <person name="Shu C.L."/>
            <person name="Osoegawa K."/>
            <person name="de Jong P.J."/>
            <person name="Hrdy I."/>
            <person name="Horvathova L."/>
            <person name="Zubacova Z."/>
            <person name="Dolezal P."/>
            <person name="Malik S.B."/>
            <person name="Logsdon J.M. Jr."/>
            <person name="Henze K."/>
            <person name="Gupta A."/>
            <person name="Wang C.C."/>
            <person name="Dunne R.L."/>
            <person name="Upcroft J.A."/>
            <person name="Upcroft P."/>
            <person name="White O."/>
            <person name="Salzberg S.L."/>
            <person name="Tang P."/>
            <person name="Chiu C.-H."/>
            <person name="Lee Y.-S."/>
            <person name="Embley T.M."/>
            <person name="Coombs G.H."/>
            <person name="Mottram J.C."/>
            <person name="Tachezy J."/>
            <person name="Fraser-Liggett C.M."/>
            <person name="Johnson P.J."/>
        </authorList>
    </citation>
    <scope>NUCLEOTIDE SEQUENCE [LARGE SCALE GENOMIC DNA]</scope>
    <source>
        <strain evidence="7">G3</strain>
    </source>
</reference>
<keyword evidence="3 4" id="KW-0067">ATP-binding</keyword>
<dbReference type="PRINTS" id="PR00301">
    <property type="entry name" value="HEATSHOCK70"/>
</dbReference>
<reference evidence="7" key="1">
    <citation type="submission" date="2006-10" db="EMBL/GenBank/DDBJ databases">
        <authorList>
            <person name="Amadeo P."/>
            <person name="Zhao Q."/>
            <person name="Wortman J."/>
            <person name="Fraser-Liggett C."/>
            <person name="Carlton J."/>
        </authorList>
    </citation>
    <scope>NUCLEOTIDE SEQUENCE</scope>
    <source>
        <strain evidence="7">G3</strain>
    </source>
</reference>
<dbReference type="SUPFAM" id="SSF100920">
    <property type="entry name" value="Heat shock protein 70kD (HSP70), peptide-binding domain"/>
    <property type="match status" value="1"/>
</dbReference>
<dbReference type="VEuPathDB" id="TrichDB:TVAG_074900"/>
<dbReference type="GO" id="GO:0140662">
    <property type="term" value="F:ATP-dependent protein folding chaperone"/>
    <property type="evidence" value="ECO:0007669"/>
    <property type="project" value="InterPro"/>
</dbReference>
<evidence type="ECO:0000256" key="2">
    <source>
        <dbReference type="ARBA" id="ARBA00022741"/>
    </source>
</evidence>
<dbReference type="PROSITE" id="PS01036">
    <property type="entry name" value="HSP70_3"/>
    <property type="match status" value="1"/>
</dbReference>
<feature type="region of interest" description="Disordered" evidence="6">
    <location>
        <begin position="438"/>
        <end position="474"/>
    </location>
</feature>
<dbReference type="SMR" id="A2E407"/>
<dbReference type="Gene3D" id="3.30.420.40">
    <property type="match status" value="2"/>
</dbReference>
<dbReference type="GO" id="GO:0042026">
    <property type="term" value="P:protein refolding"/>
    <property type="evidence" value="ECO:0000318"/>
    <property type="project" value="GO_Central"/>
</dbReference>
<evidence type="ECO:0000256" key="1">
    <source>
        <dbReference type="ARBA" id="ARBA00007381"/>
    </source>
</evidence>
<sequence>MTRHHVGIDLGTTYCCVHIYDEKRHIVSPILDGSTSQIPSYVSYCGDNILYGAVAMNQILNNTKYTVYDSKRMIGKKFDNKDFQIDRKNWMFETVRGANNSININIEYKGKIIPLAPEEISGHILRYLKNITEKTLTSGECSDVVVTVPAAFDSIQREKTILAAKEIAGFKHVALLDEPSAAALEYAQGLPKHTQEKVLIFDFGGGTLDISIVDINQTECRVVKTKGNPHFGGQDIDKILVGYFKDDFEKQNNVKIDMSTKEGQMAMMLLKIECEKLKRNLSNLRTANFTLNKFYQGFDLNAKLTKRNFEKRISGFLEKAKDLIEETLNEAKLQPDDISQIILVGGSSQIPAVGELIENYFDKKPMQSIKPLEVVSRGACLQCYNLHCINGFEPQHEINGIEEISEDSSSSTPPRSRMTFSAPAFDTTNHEIEDVIADQTNNQRERPNRQVRAHSHSDHDEEEDKPKPTPRMVHGRQIKLVEKVSLSFGIREENDIFSKIIPSGVVIPAKEVQTYCTTVDYQEFMDIAVFQGENRKASENSFLGMFTISDFPKRKAGKVEVAIEMTIDRSGILTLNASVENKKVKYVFNKELGTSEQELDRIRNNLAVVRNPKEEFEKLASRLPLLGEKIKKKCREESNKNAEHNQLRKNVFNLIDDVQDEEDPSPERINELVENMESLMREIYSVFPELADE</sequence>
<feature type="region of interest" description="Disordered" evidence="6">
    <location>
        <begin position="404"/>
        <end position="424"/>
    </location>
</feature>
<dbReference type="Gene3D" id="3.90.640.10">
    <property type="entry name" value="Actin, Chain A, domain 4"/>
    <property type="match status" value="1"/>
</dbReference>
<dbReference type="Pfam" id="PF00012">
    <property type="entry name" value="HSP70"/>
    <property type="match status" value="2"/>
</dbReference>
<dbReference type="EMBL" id="DS113298">
    <property type="protein sequence ID" value="EAY12662.1"/>
    <property type="molecule type" value="Genomic_DNA"/>
</dbReference>
<dbReference type="eggNOG" id="KOG0102">
    <property type="taxonomic scope" value="Eukaryota"/>
</dbReference>
<dbReference type="InterPro" id="IPR043129">
    <property type="entry name" value="ATPase_NBD"/>
</dbReference>
<dbReference type="InterPro" id="IPR018181">
    <property type="entry name" value="Heat_shock_70_CS"/>
</dbReference>
<gene>
    <name evidence="7" type="ORF">TVAG_074900</name>
</gene>
<feature type="compositionally biased region" description="Basic and acidic residues" evidence="6">
    <location>
        <begin position="455"/>
        <end position="467"/>
    </location>
</feature>
<keyword evidence="8" id="KW-1185">Reference proteome</keyword>
<dbReference type="KEGG" id="tva:4770629"/>
<dbReference type="Gene3D" id="3.30.30.30">
    <property type="match status" value="1"/>
</dbReference>
<dbReference type="SUPFAM" id="SSF53067">
    <property type="entry name" value="Actin-like ATPase domain"/>
    <property type="match status" value="2"/>
</dbReference>
<evidence type="ECO:0000313" key="8">
    <source>
        <dbReference type="Proteomes" id="UP000001542"/>
    </source>
</evidence>
<organism evidence="7 8">
    <name type="scientific">Trichomonas vaginalis (strain ATCC PRA-98 / G3)</name>
    <dbReference type="NCBI Taxonomy" id="412133"/>
    <lineage>
        <taxon>Eukaryota</taxon>
        <taxon>Metamonada</taxon>
        <taxon>Parabasalia</taxon>
        <taxon>Trichomonadida</taxon>
        <taxon>Trichomonadidae</taxon>
        <taxon>Trichomonas</taxon>
    </lineage>
</organism>
<dbReference type="RefSeq" id="XP_001324885.1">
    <property type="nucleotide sequence ID" value="XM_001324850.1"/>
</dbReference>
<protein>
    <submittedName>
        <fullName evidence="7">DnaK protein</fullName>
    </submittedName>
</protein>
<dbReference type="OMA" id="NENGIME"/>
<dbReference type="InterPro" id="IPR013126">
    <property type="entry name" value="Hsp_70_fam"/>
</dbReference>
<accession>A2E407</accession>
<feature type="coiled-coil region" evidence="5">
    <location>
        <begin position="267"/>
        <end position="326"/>
    </location>
</feature>
<dbReference type="GO" id="GO:0031072">
    <property type="term" value="F:heat shock protein binding"/>
    <property type="evidence" value="ECO:0000318"/>
    <property type="project" value="GO_Central"/>
</dbReference>
<dbReference type="STRING" id="5722.A2E407"/>
<evidence type="ECO:0000256" key="4">
    <source>
        <dbReference type="RuleBase" id="RU003322"/>
    </source>
</evidence>
<keyword evidence="2 4" id="KW-0547">Nucleotide-binding</keyword>
<dbReference type="PANTHER" id="PTHR19375">
    <property type="entry name" value="HEAT SHOCK PROTEIN 70KDA"/>
    <property type="match status" value="1"/>
</dbReference>
<dbReference type="FunFam" id="3.30.30.30:FF:000001">
    <property type="entry name" value="heat shock 70 kDa protein-like"/>
    <property type="match status" value="1"/>
</dbReference>
<dbReference type="FunFam" id="3.90.640.10:FF:000010">
    <property type="entry name" value="heat shock 70 kDa protein 14"/>
    <property type="match status" value="1"/>
</dbReference>
<keyword evidence="5" id="KW-0175">Coiled coil</keyword>
<dbReference type="PROSITE" id="PS00297">
    <property type="entry name" value="HSP70_1"/>
    <property type="match status" value="1"/>
</dbReference>
<evidence type="ECO:0000256" key="3">
    <source>
        <dbReference type="ARBA" id="ARBA00022840"/>
    </source>
</evidence>
<dbReference type="eggNOG" id="KOG0101">
    <property type="taxonomic scope" value="Eukaryota"/>
</dbReference>
<dbReference type="GO" id="GO:0005737">
    <property type="term" value="C:cytoplasm"/>
    <property type="evidence" value="ECO:0000318"/>
    <property type="project" value="GO_Central"/>
</dbReference>
<dbReference type="GO" id="GO:0016887">
    <property type="term" value="F:ATP hydrolysis activity"/>
    <property type="evidence" value="ECO:0000318"/>
    <property type="project" value="GO_Central"/>
</dbReference>
<dbReference type="GO" id="GO:0005524">
    <property type="term" value="F:ATP binding"/>
    <property type="evidence" value="ECO:0007669"/>
    <property type="project" value="UniProtKB-KW"/>
</dbReference>
<dbReference type="VEuPathDB" id="TrichDB:TVAGG3_0147430"/>
<evidence type="ECO:0000313" key="7">
    <source>
        <dbReference type="EMBL" id="EAY12662.1"/>
    </source>
</evidence>
<proteinExistence type="inferred from homology"/>
<dbReference type="Proteomes" id="UP000001542">
    <property type="component" value="Unassembled WGS sequence"/>
</dbReference>
<dbReference type="AlphaFoldDB" id="A2E407"/>
<dbReference type="PROSITE" id="PS00329">
    <property type="entry name" value="HSP70_2"/>
    <property type="match status" value="1"/>
</dbReference>
<evidence type="ECO:0000256" key="6">
    <source>
        <dbReference type="SAM" id="MobiDB-lite"/>
    </source>
</evidence>
<dbReference type="GO" id="GO:0044183">
    <property type="term" value="F:protein folding chaperone"/>
    <property type="evidence" value="ECO:0000318"/>
    <property type="project" value="GO_Central"/>
</dbReference>
<evidence type="ECO:0000256" key="5">
    <source>
        <dbReference type="SAM" id="Coils"/>
    </source>
</evidence>
<name>A2E407_TRIV3</name>
<dbReference type="Gene3D" id="2.60.34.10">
    <property type="entry name" value="Substrate Binding Domain Of DNAk, Chain A, domain 1"/>
    <property type="match status" value="1"/>
</dbReference>